<feature type="binding site" evidence="8">
    <location>
        <position position="166"/>
    </location>
    <ligand>
        <name>Zn(2+)</name>
        <dbReference type="ChEBI" id="CHEBI:29105"/>
        <label>1</label>
    </ligand>
</feature>
<dbReference type="OrthoDB" id="9772053at2"/>
<accession>A0A4R7KQS2</accession>
<dbReference type="SUPFAM" id="SSF101821">
    <property type="entry name" value="Aminopeptidase/glucanase lid domain"/>
    <property type="match status" value="1"/>
</dbReference>
<reference evidence="9 10" key="1">
    <citation type="submission" date="2019-03" db="EMBL/GenBank/DDBJ databases">
        <title>Genomic Encyclopedia of Type Strains, Phase IV (KMG-IV): sequencing the most valuable type-strain genomes for metagenomic binning, comparative biology and taxonomic classification.</title>
        <authorList>
            <person name="Goeker M."/>
        </authorList>
    </citation>
    <scope>NUCLEOTIDE SEQUENCE [LARGE SCALE GENOMIC DNA]</scope>
    <source>
        <strain evidence="9 10">DSM 24455</strain>
    </source>
</reference>
<feature type="binding site" evidence="8">
    <location>
        <position position="304"/>
    </location>
    <ligand>
        <name>Zn(2+)</name>
        <dbReference type="ChEBI" id="CHEBI:29105"/>
        <label>2</label>
    </ligand>
</feature>
<keyword evidence="10" id="KW-1185">Reference proteome</keyword>
<dbReference type="Gene3D" id="2.40.30.40">
    <property type="entry name" value="Peptidase M42, domain 2"/>
    <property type="match status" value="1"/>
</dbReference>
<dbReference type="CDD" id="cd05656">
    <property type="entry name" value="M42_Frv"/>
    <property type="match status" value="1"/>
</dbReference>
<keyword evidence="5" id="KW-0378">Hydrolase</keyword>
<dbReference type="PANTHER" id="PTHR32481">
    <property type="entry name" value="AMINOPEPTIDASE"/>
    <property type="match status" value="1"/>
</dbReference>
<feature type="binding site" evidence="8">
    <location>
        <position position="217"/>
    </location>
    <ligand>
        <name>Zn(2+)</name>
        <dbReference type="ChEBI" id="CHEBI:29105"/>
        <label>1</label>
    </ligand>
</feature>
<keyword evidence="2" id="KW-0031">Aminopeptidase</keyword>
<dbReference type="InterPro" id="IPR023367">
    <property type="entry name" value="Peptidase_M42_dom2"/>
</dbReference>
<dbReference type="GO" id="GO:0004177">
    <property type="term" value="F:aminopeptidase activity"/>
    <property type="evidence" value="ECO:0007669"/>
    <property type="project" value="UniProtKB-UniRule"/>
</dbReference>
<gene>
    <name evidence="9" type="ORF">EDD71_11051</name>
</gene>
<name>A0A4R7KQS2_9CLOT</name>
<evidence type="ECO:0000256" key="6">
    <source>
        <dbReference type="PIRNR" id="PIRNR001123"/>
    </source>
</evidence>
<keyword evidence="4 8" id="KW-0479">Metal-binding</keyword>
<proteinExistence type="inferred from homology"/>
<comment type="cofactor">
    <cofactor evidence="8">
        <name>a divalent metal cation</name>
        <dbReference type="ChEBI" id="CHEBI:60240"/>
    </cofactor>
    <text evidence="8">Binds 2 divalent metal cations per subunit.</text>
</comment>
<evidence type="ECO:0000256" key="3">
    <source>
        <dbReference type="ARBA" id="ARBA00022670"/>
    </source>
</evidence>
<evidence type="ECO:0000256" key="5">
    <source>
        <dbReference type="ARBA" id="ARBA00022801"/>
    </source>
</evidence>
<dbReference type="InterPro" id="IPR008007">
    <property type="entry name" value="Peptidase_M42"/>
</dbReference>
<comment type="caution">
    <text evidence="9">The sequence shown here is derived from an EMBL/GenBank/DDBJ whole genome shotgun (WGS) entry which is preliminary data.</text>
</comment>
<organism evidence="9 10">
    <name type="scientific">Fonticella tunisiensis</name>
    <dbReference type="NCBI Taxonomy" id="1096341"/>
    <lineage>
        <taxon>Bacteria</taxon>
        <taxon>Bacillati</taxon>
        <taxon>Bacillota</taxon>
        <taxon>Clostridia</taxon>
        <taxon>Eubacteriales</taxon>
        <taxon>Clostridiaceae</taxon>
        <taxon>Fonticella</taxon>
    </lineage>
</organism>
<keyword evidence="3" id="KW-0645">Protease</keyword>
<dbReference type="PANTHER" id="PTHR32481:SF5">
    <property type="entry name" value="ENDOGLUCANASE"/>
    <property type="match status" value="1"/>
</dbReference>
<evidence type="ECO:0000256" key="4">
    <source>
        <dbReference type="ARBA" id="ARBA00022723"/>
    </source>
</evidence>
<feature type="binding site" evidence="8">
    <location>
        <position position="166"/>
    </location>
    <ligand>
        <name>Zn(2+)</name>
        <dbReference type="ChEBI" id="CHEBI:29105"/>
        <label>2</label>
    </ligand>
</feature>
<comment type="similarity">
    <text evidence="1 6">Belongs to the peptidase M42 family.</text>
</comment>
<feature type="active site" description="Proton acceptor" evidence="7">
    <location>
        <position position="194"/>
    </location>
</feature>
<dbReference type="RefSeq" id="WP_133628111.1">
    <property type="nucleotide sequence ID" value="NZ_SOAZ01000010.1"/>
</dbReference>
<protein>
    <submittedName>
        <fullName evidence="9">Endoglucanase</fullName>
    </submittedName>
</protein>
<evidence type="ECO:0000256" key="8">
    <source>
        <dbReference type="PIRSR" id="PIRSR001123-2"/>
    </source>
</evidence>
<sequence length="334" mass="37051">MMLKEYTDAFGVSGCEKEIREIIKSKVQELGETRVDKLGNLIVHKKGNGKRVMLAAHMDEVGFIVTKIKDDGRIIFRPVGGIDPRILISKRVVFGRTKTVGVIGSKPIHLQSPSERNSPVDIKELFIDIGATSKDEVQKYVKPGDYATFESQYVDMGKYIKAKALDDRVGCAVVTEMLKDDFNLDIYGTFTVQEEVGLRGAGVAAFAIEPEIALIFEGTTCADIAKDEKDYVTTPGEGPAISLMDRTSSANGKLLKRIVEIAEKNNIPYQYRRGKFGGNDAGRIHRTKEGCLTATISVPTRYIHSPISMINKEDYENTINLVKLVLRSLEEEDL</sequence>
<dbReference type="GO" id="GO:0006508">
    <property type="term" value="P:proteolysis"/>
    <property type="evidence" value="ECO:0007669"/>
    <property type="project" value="UniProtKB-KW"/>
</dbReference>
<evidence type="ECO:0000256" key="1">
    <source>
        <dbReference type="ARBA" id="ARBA00006272"/>
    </source>
</evidence>
<evidence type="ECO:0000313" key="10">
    <source>
        <dbReference type="Proteomes" id="UP000295325"/>
    </source>
</evidence>
<feature type="binding site" evidence="8">
    <location>
        <position position="195"/>
    </location>
    <ligand>
        <name>Zn(2+)</name>
        <dbReference type="ChEBI" id="CHEBI:29105"/>
        <label>2</label>
    </ligand>
</feature>
<dbReference type="InterPro" id="IPR051464">
    <property type="entry name" value="Peptidase_M42_aminopept"/>
</dbReference>
<dbReference type="PIRSF" id="PIRSF001123">
    <property type="entry name" value="PepA_GA"/>
    <property type="match status" value="1"/>
</dbReference>
<dbReference type="Gene3D" id="3.40.630.10">
    <property type="entry name" value="Zn peptidases"/>
    <property type="match status" value="1"/>
</dbReference>
<dbReference type="GO" id="GO:0046872">
    <property type="term" value="F:metal ion binding"/>
    <property type="evidence" value="ECO:0007669"/>
    <property type="project" value="UniProtKB-UniRule"/>
</dbReference>
<dbReference type="Proteomes" id="UP000295325">
    <property type="component" value="Unassembled WGS sequence"/>
</dbReference>
<dbReference type="AlphaFoldDB" id="A0A4R7KQS2"/>
<dbReference type="Pfam" id="PF05343">
    <property type="entry name" value="Peptidase_M42"/>
    <property type="match status" value="1"/>
</dbReference>
<feature type="binding site" evidence="8">
    <location>
        <position position="57"/>
    </location>
    <ligand>
        <name>Zn(2+)</name>
        <dbReference type="ChEBI" id="CHEBI:29105"/>
        <label>1</label>
    </ligand>
</feature>
<evidence type="ECO:0000256" key="7">
    <source>
        <dbReference type="PIRSR" id="PIRSR001123-1"/>
    </source>
</evidence>
<dbReference type="EMBL" id="SOAZ01000010">
    <property type="protein sequence ID" value="TDT60933.1"/>
    <property type="molecule type" value="Genomic_DNA"/>
</dbReference>
<evidence type="ECO:0000256" key="2">
    <source>
        <dbReference type="ARBA" id="ARBA00022438"/>
    </source>
</evidence>
<dbReference type="SUPFAM" id="SSF53187">
    <property type="entry name" value="Zn-dependent exopeptidases"/>
    <property type="match status" value="1"/>
</dbReference>
<evidence type="ECO:0000313" key="9">
    <source>
        <dbReference type="EMBL" id="TDT60933.1"/>
    </source>
</evidence>